<dbReference type="OrthoDB" id="2688889at2759"/>
<dbReference type="EMBL" id="LVVM01002060">
    <property type="protein sequence ID" value="OJA17347.1"/>
    <property type="molecule type" value="Genomic_DNA"/>
</dbReference>
<evidence type="ECO:0000313" key="2">
    <source>
        <dbReference type="Proteomes" id="UP000183567"/>
    </source>
</evidence>
<accession>A0A1J8QBL5</accession>
<keyword evidence="2" id="KW-1185">Reference proteome</keyword>
<name>A0A1J8QBL5_9AGAM</name>
<dbReference type="Proteomes" id="UP000183567">
    <property type="component" value="Unassembled WGS sequence"/>
</dbReference>
<protein>
    <submittedName>
        <fullName evidence="1">Uncharacterized protein</fullName>
    </submittedName>
</protein>
<reference evidence="1 2" key="1">
    <citation type="submission" date="2016-03" db="EMBL/GenBank/DDBJ databases">
        <title>Comparative genomics of the ectomycorrhizal sister species Rhizopogon vinicolor and Rhizopogon vesiculosus (Basidiomycota: Boletales) reveals a divergence of the mating type B locus.</title>
        <authorList>
            <person name="Mujic A.B."/>
            <person name="Kuo A."/>
            <person name="Tritt A."/>
            <person name="Lipzen A."/>
            <person name="Chen C."/>
            <person name="Johnson J."/>
            <person name="Sharma A."/>
            <person name="Barry K."/>
            <person name="Grigoriev I.V."/>
            <person name="Spatafora J.W."/>
        </authorList>
    </citation>
    <scope>NUCLEOTIDE SEQUENCE [LARGE SCALE GENOMIC DNA]</scope>
    <source>
        <strain evidence="1 2">AM-OR11-056</strain>
    </source>
</reference>
<organism evidence="1 2">
    <name type="scientific">Rhizopogon vesiculosus</name>
    <dbReference type="NCBI Taxonomy" id="180088"/>
    <lineage>
        <taxon>Eukaryota</taxon>
        <taxon>Fungi</taxon>
        <taxon>Dikarya</taxon>
        <taxon>Basidiomycota</taxon>
        <taxon>Agaricomycotina</taxon>
        <taxon>Agaricomycetes</taxon>
        <taxon>Agaricomycetidae</taxon>
        <taxon>Boletales</taxon>
        <taxon>Suillineae</taxon>
        <taxon>Rhizopogonaceae</taxon>
        <taxon>Rhizopogon</taxon>
    </lineage>
</organism>
<sequence>MSTTSNYTALCLDIDIMPCFSDTHETVVLYEGADSFAEAAYAMADECDLYLHNSVLYNMPYKVDLPPPYYCVSRGHYIGMFVSCVWKDIESDIQKCPNAVYFCVDSLKVGEEKIRAAIEQGEAVNLDVNGDAGVASPVSGSTLGTSTTPSIVTYHVTEADATRLLSSSTGPVQKIPPCAHMKFVSDDAETVTYTHKFVPGQQQIGNLKAPTLLSMAEFVDLPPSPYPTIPDIFDDLPPEVSLDVLDEPKRKCTVGMRSPIADMAEQ</sequence>
<gene>
    <name evidence="1" type="ORF">AZE42_12997</name>
</gene>
<evidence type="ECO:0000313" key="1">
    <source>
        <dbReference type="EMBL" id="OJA17347.1"/>
    </source>
</evidence>
<proteinExistence type="predicted"/>
<dbReference type="AlphaFoldDB" id="A0A1J8QBL5"/>
<comment type="caution">
    <text evidence="1">The sequence shown here is derived from an EMBL/GenBank/DDBJ whole genome shotgun (WGS) entry which is preliminary data.</text>
</comment>